<dbReference type="CDD" id="cd13553">
    <property type="entry name" value="PBP2_NrtA_CpmA_like"/>
    <property type="match status" value="1"/>
</dbReference>
<dbReference type="GO" id="GO:0005886">
    <property type="term" value="C:plasma membrane"/>
    <property type="evidence" value="ECO:0007669"/>
    <property type="project" value="UniProtKB-SubCell"/>
</dbReference>
<comment type="similarity">
    <text evidence="3">Belongs to the bacterial solute-binding protein SsuA/TauA family.</text>
</comment>
<evidence type="ECO:0000256" key="5">
    <source>
        <dbReference type="ARBA" id="ARBA00022475"/>
    </source>
</evidence>
<dbReference type="Pfam" id="PF13379">
    <property type="entry name" value="NMT1_2"/>
    <property type="match status" value="1"/>
</dbReference>
<evidence type="ECO:0000256" key="8">
    <source>
        <dbReference type="ARBA" id="ARBA00023136"/>
    </source>
</evidence>
<protein>
    <submittedName>
        <fullName evidence="10">Sulfonate ABC transporter substrate-binding protein</fullName>
    </submittedName>
</protein>
<dbReference type="RefSeq" id="WP_043533613.1">
    <property type="nucleotide sequence ID" value="NZ_BAABKU010000003.1"/>
</dbReference>
<dbReference type="PANTHER" id="PTHR30024">
    <property type="entry name" value="ALIPHATIC SULFONATES-BINDING PROTEIN-RELATED"/>
    <property type="match status" value="1"/>
</dbReference>
<evidence type="ECO:0000256" key="2">
    <source>
        <dbReference type="ARBA" id="ARBA00004533"/>
    </source>
</evidence>
<keyword evidence="5" id="KW-1003">Cell membrane</keyword>
<dbReference type="AlphaFoldDB" id="A0A0A6UEZ0"/>
<feature type="chain" id="PRO_5002032791" evidence="9">
    <location>
        <begin position="24"/>
        <end position="361"/>
    </location>
</feature>
<dbReference type="Proteomes" id="UP000054537">
    <property type="component" value="Unassembled WGS sequence"/>
</dbReference>
<dbReference type="GO" id="GO:0042597">
    <property type="term" value="C:periplasmic space"/>
    <property type="evidence" value="ECO:0007669"/>
    <property type="project" value="UniProtKB-SubCell"/>
</dbReference>
<evidence type="ECO:0000256" key="3">
    <source>
        <dbReference type="ARBA" id="ARBA00010742"/>
    </source>
</evidence>
<dbReference type="Gene3D" id="3.40.190.10">
    <property type="entry name" value="Periplasmic binding protein-like II"/>
    <property type="match status" value="2"/>
</dbReference>
<dbReference type="STRING" id="1869.MB27_40985"/>
<feature type="signal peptide" evidence="9">
    <location>
        <begin position="1"/>
        <end position="23"/>
    </location>
</feature>
<keyword evidence="6" id="KW-0997">Cell inner membrane</keyword>
<keyword evidence="7 9" id="KW-0732">Signal</keyword>
<name>A0A0A6UEZ0_ACTUT</name>
<dbReference type="OrthoDB" id="506341at2"/>
<comment type="subcellular location">
    <subcellularLocation>
        <location evidence="2">Cell inner membrane</location>
    </subcellularLocation>
    <subcellularLocation>
        <location evidence="1">Periplasm</location>
    </subcellularLocation>
</comment>
<accession>A0A0A6UEZ0</accession>
<reference evidence="10 11" key="1">
    <citation type="submission" date="2014-10" db="EMBL/GenBank/DDBJ databases">
        <title>Draft genome sequence of Actinoplanes utahensis NRRL 12052.</title>
        <authorList>
            <person name="Velasco-Bucheli B."/>
            <person name="del Cerro C."/>
            <person name="Hormigo D."/>
            <person name="Garcia J.L."/>
            <person name="Acebal C."/>
            <person name="Arroyo M."/>
            <person name="de la Mata I."/>
        </authorList>
    </citation>
    <scope>NUCLEOTIDE SEQUENCE [LARGE SCALE GENOMIC DNA]</scope>
    <source>
        <strain evidence="10 11">NRRL 12052</strain>
    </source>
</reference>
<sequence>MSSRTIRALALATAALVASTAMAACGSQEEDTKTAAEAAAGNAPEASTLKLGYFPNITHAPALVGVNKKLYEEKLGSGTKLETKTFNAGPNAIEALLSGAIDATYIGPNPAINGWSKSKGEALKIIAGSTSGGAGLVVKEGINSPADLKGKKIATPQLGNTQDVALRAWLKQNGLNADTSGGGDVSVLPQDNATAIQAFTQGTIDGAWVPEPNYSKLIIEQKAKVLVDEKTLWPNQEFVTTHLIVSQKFLKEYPGTVKKLVEGHIASVEYIKANDAEAQKAANAQLEDLTSKPLKDEILKAAFANLKFTYDPIASSLYTSAKHAEDVGLLDPVDLKGIYDLTLLNELLKAKGLPAVSDAAA</sequence>
<keyword evidence="8" id="KW-0472">Membrane</keyword>
<keyword evidence="11" id="KW-1185">Reference proteome</keyword>
<comment type="caution">
    <text evidence="10">The sequence shown here is derived from an EMBL/GenBank/DDBJ whole genome shotgun (WGS) entry which is preliminary data.</text>
</comment>
<evidence type="ECO:0000256" key="6">
    <source>
        <dbReference type="ARBA" id="ARBA00022519"/>
    </source>
</evidence>
<evidence type="ECO:0000313" key="11">
    <source>
        <dbReference type="Proteomes" id="UP000054537"/>
    </source>
</evidence>
<evidence type="ECO:0000256" key="1">
    <source>
        <dbReference type="ARBA" id="ARBA00004418"/>
    </source>
</evidence>
<dbReference type="InterPro" id="IPR044527">
    <property type="entry name" value="NrtA/CpmA_ABC-bd_dom"/>
</dbReference>
<evidence type="ECO:0000256" key="4">
    <source>
        <dbReference type="ARBA" id="ARBA00022448"/>
    </source>
</evidence>
<dbReference type="NCBIfam" id="TIGR01728">
    <property type="entry name" value="SsuA_fam"/>
    <property type="match status" value="1"/>
</dbReference>
<evidence type="ECO:0000256" key="7">
    <source>
        <dbReference type="ARBA" id="ARBA00022729"/>
    </source>
</evidence>
<dbReference type="SUPFAM" id="SSF53850">
    <property type="entry name" value="Periplasmic binding protein-like II"/>
    <property type="match status" value="1"/>
</dbReference>
<dbReference type="PROSITE" id="PS51257">
    <property type="entry name" value="PROKAR_LIPOPROTEIN"/>
    <property type="match status" value="1"/>
</dbReference>
<dbReference type="PANTHER" id="PTHR30024:SF47">
    <property type="entry name" value="TAURINE-BINDING PERIPLASMIC PROTEIN"/>
    <property type="match status" value="1"/>
</dbReference>
<keyword evidence="4" id="KW-0813">Transport</keyword>
<gene>
    <name evidence="10" type="ORF">MB27_40985</name>
</gene>
<organism evidence="10 11">
    <name type="scientific">Actinoplanes utahensis</name>
    <dbReference type="NCBI Taxonomy" id="1869"/>
    <lineage>
        <taxon>Bacteria</taxon>
        <taxon>Bacillati</taxon>
        <taxon>Actinomycetota</taxon>
        <taxon>Actinomycetes</taxon>
        <taxon>Micromonosporales</taxon>
        <taxon>Micromonosporaceae</taxon>
        <taxon>Actinoplanes</taxon>
    </lineage>
</organism>
<dbReference type="GO" id="GO:0042626">
    <property type="term" value="F:ATPase-coupled transmembrane transporter activity"/>
    <property type="evidence" value="ECO:0007669"/>
    <property type="project" value="InterPro"/>
</dbReference>
<evidence type="ECO:0000313" key="10">
    <source>
        <dbReference type="EMBL" id="KHD72864.1"/>
    </source>
</evidence>
<dbReference type="InterPro" id="IPR010067">
    <property type="entry name" value="ABC_SsuA_sub-bd"/>
</dbReference>
<dbReference type="EMBL" id="JRTT01000137">
    <property type="protein sequence ID" value="KHD72864.1"/>
    <property type="molecule type" value="Genomic_DNA"/>
</dbReference>
<proteinExistence type="inferred from homology"/>
<evidence type="ECO:0000256" key="9">
    <source>
        <dbReference type="SAM" id="SignalP"/>
    </source>
</evidence>
<dbReference type="eggNOG" id="COG0715">
    <property type="taxonomic scope" value="Bacteria"/>
</dbReference>